<dbReference type="OrthoDB" id="4585232at2759"/>
<dbReference type="AlphaFoldDB" id="A0A9P4Y051"/>
<comment type="caution">
    <text evidence="1">The sequence shown here is derived from an EMBL/GenBank/DDBJ whole genome shotgun (WGS) entry which is preliminary data.</text>
</comment>
<dbReference type="RefSeq" id="XP_040775072.1">
    <property type="nucleotide sequence ID" value="XM_040920522.1"/>
</dbReference>
<name>A0A9P4Y051_CRYP1</name>
<gene>
    <name evidence="1" type="ORF">M406DRAFT_330460</name>
</gene>
<reference evidence="1" key="1">
    <citation type="journal article" date="2020" name="Phytopathology">
        <title>Genome sequence of the chestnut blight fungus Cryphonectria parasitica EP155: A fundamental resource for an archetypical invasive plant pathogen.</title>
        <authorList>
            <person name="Crouch J.A."/>
            <person name="Dawe A."/>
            <person name="Aerts A."/>
            <person name="Barry K."/>
            <person name="Churchill A.C.L."/>
            <person name="Grimwood J."/>
            <person name="Hillman B."/>
            <person name="Milgroom M.G."/>
            <person name="Pangilinan J."/>
            <person name="Smith M."/>
            <person name="Salamov A."/>
            <person name="Schmutz J."/>
            <person name="Yadav J."/>
            <person name="Grigoriev I.V."/>
            <person name="Nuss D."/>
        </authorList>
    </citation>
    <scope>NUCLEOTIDE SEQUENCE</scope>
    <source>
        <strain evidence="1">EP155</strain>
    </source>
</reference>
<proteinExistence type="predicted"/>
<accession>A0A9P4Y051</accession>
<evidence type="ECO:0000313" key="2">
    <source>
        <dbReference type="Proteomes" id="UP000803844"/>
    </source>
</evidence>
<protein>
    <submittedName>
        <fullName evidence="1">Uncharacterized protein</fullName>
    </submittedName>
</protein>
<dbReference type="EMBL" id="MU032348">
    <property type="protein sequence ID" value="KAF3764111.1"/>
    <property type="molecule type" value="Genomic_DNA"/>
</dbReference>
<keyword evidence="2" id="KW-1185">Reference proteome</keyword>
<sequence length="355" mass="40551">MVASKSRYYYYYVDPACDAKCYKATGQPLAFYVHRAQEQAARALARLRDRHDTDFARVFNVIMKTPRGDRERLPRSGSWQCLRLGFRHQPKRHWRTTMQHVARDLSTFAHRFRPSSDRKAAHVRFFSDNGERWVQDGPHLYDPVNHIIHNDRTAPLSLDQASGACMHPEGEARADENPDRFIIDFGERCWREIRDEKMYIQSRGDLSKVHINDLLVTSLSRLIFHEMMHGPPFHLDDIPHAGETAMWGVVMASRKGDAHRNAESMAALGFWASLADTIPAGWETGGYTLDRSWDQIPGSSDDVKHQASGEHLLIVEERKESVYALPEAMSKWSISQDNPAARGVLVPYADLTGQP</sequence>
<dbReference type="Proteomes" id="UP000803844">
    <property type="component" value="Unassembled WGS sequence"/>
</dbReference>
<dbReference type="GeneID" id="63837651"/>
<evidence type="ECO:0000313" key="1">
    <source>
        <dbReference type="EMBL" id="KAF3764111.1"/>
    </source>
</evidence>
<organism evidence="1 2">
    <name type="scientific">Cryphonectria parasitica (strain ATCC 38755 / EP155)</name>
    <dbReference type="NCBI Taxonomy" id="660469"/>
    <lineage>
        <taxon>Eukaryota</taxon>
        <taxon>Fungi</taxon>
        <taxon>Dikarya</taxon>
        <taxon>Ascomycota</taxon>
        <taxon>Pezizomycotina</taxon>
        <taxon>Sordariomycetes</taxon>
        <taxon>Sordariomycetidae</taxon>
        <taxon>Diaporthales</taxon>
        <taxon>Cryphonectriaceae</taxon>
        <taxon>Cryphonectria-Endothia species complex</taxon>
        <taxon>Cryphonectria</taxon>
    </lineage>
</organism>